<dbReference type="Proteomes" id="UP000031338">
    <property type="component" value="Unassembled WGS sequence"/>
</dbReference>
<dbReference type="GO" id="GO:0005524">
    <property type="term" value="F:ATP binding"/>
    <property type="evidence" value="ECO:0007669"/>
    <property type="project" value="UniProtKB-KW"/>
</dbReference>
<dbReference type="EMBL" id="JRVC01000006">
    <property type="protein sequence ID" value="KHS47863.1"/>
    <property type="molecule type" value="Genomic_DNA"/>
</dbReference>
<dbReference type="PANTHER" id="PTHR43033">
    <property type="entry name" value="TRNA(ILE)-LYSIDINE SYNTHASE-RELATED"/>
    <property type="match status" value="1"/>
</dbReference>
<dbReference type="InterPro" id="IPR012094">
    <property type="entry name" value="tRNA_Ile_lys_synt"/>
</dbReference>
<sequence>MLLLFHEVAPRNFQVATVDHALRAESAGEAAMVAAICAGRGIAHQTLTLSLEKGSAVQERARAARYRALAEWAQAERLAAIVTAHHADDQAETMVMRLNRGVGLRGLAAMRPVAQVPGAPRLRLLRPLLSWRRAELQAVVDVAGLAAADDPSNRDPGYERVRMRDALTSNEAFAIMGFARSARNLADADAALEWVVDQLWEEVVAAGEGFTWNPPSGLPDVLAMRLLERVLAALGAGAPRGAELVRWLGMLREGGVATLGGVKGDARANAWRFTLAPPHASRS</sequence>
<dbReference type="SUPFAM" id="SSF52402">
    <property type="entry name" value="Adenine nucleotide alpha hydrolases-like"/>
    <property type="match status" value="1"/>
</dbReference>
<name>A0A0B8ZNT1_9SPHN</name>
<dbReference type="InterPro" id="IPR011063">
    <property type="entry name" value="TilS/TtcA_N"/>
</dbReference>
<reference evidence="8 9" key="1">
    <citation type="submission" date="2014-10" db="EMBL/GenBank/DDBJ databases">
        <title>Draft genome sequence of Novosphingobium subterraneum DSM 12447.</title>
        <authorList>
            <person name="Gan H.M."/>
            <person name="Gan H.Y."/>
            <person name="Savka M.A."/>
        </authorList>
    </citation>
    <scope>NUCLEOTIDE SEQUENCE [LARGE SCALE GENOMIC DNA]</scope>
    <source>
        <strain evidence="8 9">DSM 12447</strain>
    </source>
</reference>
<evidence type="ECO:0000256" key="4">
    <source>
        <dbReference type="ARBA" id="ARBA00022840"/>
    </source>
</evidence>
<dbReference type="PATRIC" id="fig|48936.3.peg.1664"/>
<dbReference type="GO" id="GO:0005737">
    <property type="term" value="C:cytoplasm"/>
    <property type="evidence" value="ECO:0007669"/>
    <property type="project" value="UniProtKB-SubCell"/>
</dbReference>
<evidence type="ECO:0000256" key="3">
    <source>
        <dbReference type="ARBA" id="ARBA00022741"/>
    </source>
</evidence>
<organism evidence="8 9">
    <name type="scientific">Novosphingobium subterraneum</name>
    <dbReference type="NCBI Taxonomy" id="48936"/>
    <lineage>
        <taxon>Bacteria</taxon>
        <taxon>Pseudomonadati</taxon>
        <taxon>Pseudomonadota</taxon>
        <taxon>Alphaproteobacteria</taxon>
        <taxon>Sphingomonadales</taxon>
        <taxon>Sphingomonadaceae</taxon>
        <taxon>Novosphingobium</taxon>
    </lineage>
</organism>
<dbReference type="Gene3D" id="3.40.50.620">
    <property type="entry name" value="HUPs"/>
    <property type="match status" value="1"/>
</dbReference>
<dbReference type="HAMAP" id="MF_01161">
    <property type="entry name" value="tRNA_Ile_lys_synt"/>
    <property type="match status" value="1"/>
</dbReference>
<comment type="caution">
    <text evidence="8">The sequence shown here is derived from an EMBL/GenBank/DDBJ whole genome shotgun (WGS) entry which is preliminary data.</text>
</comment>
<comment type="catalytic activity">
    <reaction evidence="5 6">
        <text>cytidine(34) in tRNA(Ile2) + L-lysine + ATP = lysidine(34) in tRNA(Ile2) + AMP + diphosphate + H(+)</text>
        <dbReference type="Rhea" id="RHEA:43744"/>
        <dbReference type="Rhea" id="RHEA-COMP:10625"/>
        <dbReference type="Rhea" id="RHEA-COMP:10670"/>
        <dbReference type="ChEBI" id="CHEBI:15378"/>
        <dbReference type="ChEBI" id="CHEBI:30616"/>
        <dbReference type="ChEBI" id="CHEBI:32551"/>
        <dbReference type="ChEBI" id="CHEBI:33019"/>
        <dbReference type="ChEBI" id="CHEBI:82748"/>
        <dbReference type="ChEBI" id="CHEBI:83665"/>
        <dbReference type="ChEBI" id="CHEBI:456215"/>
        <dbReference type="EC" id="6.3.4.19"/>
    </reaction>
</comment>
<evidence type="ECO:0000313" key="9">
    <source>
        <dbReference type="Proteomes" id="UP000031338"/>
    </source>
</evidence>
<keyword evidence="6" id="KW-0963">Cytoplasm</keyword>
<dbReference type="STRING" id="48936.NJ75_01660"/>
<comment type="function">
    <text evidence="6">Ligates lysine onto the cytidine present at position 34 of the AUA codon-specific tRNA(Ile) that contains the anticodon CAU, in an ATP-dependent manner. Cytidine is converted to lysidine, thus changing the amino acid specificity of the tRNA from methionine to isoleucine.</text>
</comment>
<dbReference type="Pfam" id="PF01171">
    <property type="entry name" value="ATP_bind_3"/>
    <property type="match status" value="1"/>
</dbReference>
<dbReference type="NCBIfam" id="TIGR02432">
    <property type="entry name" value="lysidine_TilS_N"/>
    <property type="match status" value="1"/>
</dbReference>
<keyword evidence="9" id="KW-1185">Reference proteome</keyword>
<comment type="subcellular location">
    <subcellularLocation>
        <location evidence="6">Cytoplasm</location>
    </subcellularLocation>
</comment>
<dbReference type="CDD" id="cd01992">
    <property type="entry name" value="TilS_N"/>
    <property type="match status" value="1"/>
</dbReference>
<keyword evidence="4" id="KW-0067">ATP-binding</keyword>
<protein>
    <recommendedName>
        <fullName evidence="6">tRNA(Ile)-lysidine synthase</fullName>
        <ecNumber evidence="6">6.3.4.19</ecNumber>
    </recommendedName>
    <alternativeName>
        <fullName evidence="6">tRNA(Ile)-2-lysyl-cytidine synthase</fullName>
    </alternativeName>
    <alternativeName>
        <fullName evidence="6">tRNA(Ile)-lysidine synthetase</fullName>
    </alternativeName>
</protein>
<dbReference type="EC" id="6.3.4.19" evidence="6"/>
<evidence type="ECO:0000256" key="5">
    <source>
        <dbReference type="ARBA" id="ARBA00048539"/>
    </source>
</evidence>
<comment type="caution">
    <text evidence="6">Lacks conserved residue(s) required for the propagation of feature annotation.</text>
</comment>
<accession>A0A0B8ZNT1</accession>
<evidence type="ECO:0000256" key="6">
    <source>
        <dbReference type="HAMAP-Rule" id="MF_01161"/>
    </source>
</evidence>
<dbReference type="InterPro" id="IPR014729">
    <property type="entry name" value="Rossmann-like_a/b/a_fold"/>
</dbReference>
<dbReference type="GO" id="GO:0032267">
    <property type="term" value="F:tRNA(Ile)-lysidine synthase activity"/>
    <property type="evidence" value="ECO:0007669"/>
    <property type="project" value="UniProtKB-EC"/>
</dbReference>
<evidence type="ECO:0000256" key="2">
    <source>
        <dbReference type="ARBA" id="ARBA00022694"/>
    </source>
</evidence>
<keyword evidence="1 6" id="KW-0436">Ligase</keyword>
<evidence type="ECO:0000256" key="1">
    <source>
        <dbReference type="ARBA" id="ARBA00022598"/>
    </source>
</evidence>
<feature type="domain" description="tRNA(Ile)-lysidine/2-thiocytidine synthase N-terminal" evidence="7">
    <location>
        <begin position="9"/>
        <end position="165"/>
    </location>
</feature>
<keyword evidence="2 6" id="KW-0819">tRNA processing</keyword>
<evidence type="ECO:0000259" key="7">
    <source>
        <dbReference type="Pfam" id="PF01171"/>
    </source>
</evidence>
<comment type="similarity">
    <text evidence="6">Belongs to the tRNA(Ile)-lysidine synthase family.</text>
</comment>
<gene>
    <name evidence="6" type="primary">tilS</name>
    <name evidence="8" type="ORF">NJ75_01660</name>
</gene>
<proteinExistence type="inferred from homology"/>
<dbReference type="PANTHER" id="PTHR43033:SF1">
    <property type="entry name" value="TRNA(ILE)-LYSIDINE SYNTHASE-RELATED"/>
    <property type="match status" value="1"/>
</dbReference>
<dbReference type="GO" id="GO:0006400">
    <property type="term" value="P:tRNA modification"/>
    <property type="evidence" value="ECO:0007669"/>
    <property type="project" value="UniProtKB-UniRule"/>
</dbReference>
<keyword evidence="3" id="KW-0547">Nucleotide-binding</keyword>
<evidence type="ECO:0000313" key="8">
    <source>
        <dbReference type="EMBL" id="KHS47863.1"/>
    </source>
</evidence>
<dbReference type="InterPro" id="IPR012795">
    <property type="entry name" value="tRNA_Ile_lys_synt_N"/>
</dbReference>
<dbReference type="AlphaFoldDB" id="A0A0B8ZNT1"/>